<evidence type="ECO:0000313" key="7">
    <source>
        <dbReference type="Proteomes" id="UP001501352"/>
    </source>
</evidence>
<evidence type="ECO:0000256" key="4">
    <source>
        <dbReference type="ARBA" id="ARBA00023004"/>
    </source>
</evidence>
<gene>
    <name evidence="6" type="ORF">GCM10009422_04650</name>
</gene>
<keyword evidence="2 5" id="KW-0479">Metal-binding</keyword>
<organism evidence="6 7">
    <name type="scientific">Brevundimonas kwangchunensis</name>
    <dbReference type="NCBI Taxonomy" id="322163"/>
    <lineage>
        <taxon>Bacteria</taxon>
        <taxon>Pseudomonadati</taxon>
        <taxon>Pseudomonadota</taxon>
        <taxon>Alphaproteobacteria</taxon>
        <taxon>Caulobacterales</taxon>
        <taxon>Caulobacteraceae</taxon>
        <taxon>Brevundimonas</taxon>
    </lineage>
</organism>
<dbReference type="Pfam" id="PF03055">
    <property type="entry name" value="RPE65"/>
    <property type="match status" value="1"/>
</dbReference>
<dbReference type="PANTHER" id="PTHR10543:SF89">
    <property type="entry name" value="CAROTENOID 9,10(9',10')-CLEAVAGE DIOXYGENASE 1"/>
    <property type="match status" value="1"/>
</dbReference>
<keyword evidence="7" id="KW-1185">Reference proteome</keyword>
<sequence length="488" mass="52716">MLASRRNFLMGAAALSAAVVTPETVRAMAAMQASADWALATADLEGDIAPRALRLVQGRAPAGLEGALFRNGPGKFRRPGGSATHWFDGDGLMRAFRIRDGQATLEARFADTPKRRWESEIDAVVTPGFGTAGDDRARIGSPNDANSANTAVMTAGDQIWALWEGGSPMAMDAGDLTSEGFVTLRDDLKGMPFQAHPRYDSDGTIWNIGLHGDRMIVWRLNADRSLHTAEVVALPRASYMHDFTASARHLVIVLQPWVFDHRTMPYAAQFAWRPDMGTQVMVIDKADLTRTRLFYLPAFSYFHLGDAWEDASGAIRFDVAAGKDVAFAIEGARVMVEGRGTVPGEPAQLSLITLHPDGRAEMVSSGVTAEFPKSDPRRAGLPRRYTSHVAGETGGRPLPTGLAVHDWETGRSDGFDFGDTVVMEEAVWVPKPGRSGERDAWLVGPAINLTEGVTELHAFDAARVSDGPVASWRADIALPAGFHGVWAG</sequence>
<proteinExistence type="inferred from homology"/>
<evidence type="ECO:0000256" key="3">
    <source>
        <dbReference type="ARBA" id="ARBA00023002"/>
    </source>
</evidence>
<dbReference type="EMBL" id="BAAAGA010000001">
    <property type="protein sequence ID" value="GAA0612775.1"/>
    <property type="molecule type" value="Genomic_DNA"/>
</dbReference>
<comment type="cofactor">
    <cofactor evidence="5">
        <name>Fe(2+)</name>
        <dbReference type="ChEBI" id="CHEBI:29033"/>
    </cofactor>
    <text evidence="5">Binds 1 Fe(2+) ion per subunit.</text>
</comment>
<comment type="similarity">
    <text evidence="1 5">Belongs to the carotenoid oxygenase family.</text>
</comment>
<dbReference type="PROSITE" id="PS51318">
    <property type="entry name" value="TAT"/>
    <property type="match status" value="1"/>
</dbReference>
<accession>A0ABN1GJI8</accession>
<evidence type="ECO:0000313" key="6">
    <source>
        <dbReference type="EMBL" id="GAA0612775.1"/>
    </source>
</evidence>
<evidence type="ECO:0000256" key="1">
    <source>
        <dbReference type="ARBA" id="ARBA00006787"/>
    </source>
</evidence>
<dbReference type="Proteomes" id="UP001501352">
    <property type="component" value="Unassembled WGS sequence"/>
</dbReference>
<dbReference type="RefSeq" id="WP_343789756.1">
    <property type="nucleotide sequence ID" value="NZ_BAAAGA010000001.1"/>
</dbReference>
<dbReference type="EC" id="1.13.11.-" evidence="5"/>
<keyword evidence="4 5" id="KW-0408">Iron</keyword>
<keyword evidence="5" id="KW-0223">Dioxygenase</keyword>
<evidence type="ECO:0000256" key="2">
    <source>
        <dbReference type="ARBA" id="ARBA00022723"/>
    </source>
</evidence>
<dbReference type="PANTHER" id="PTHR10543">
    <property type="entry name" value="BETA-CAROTENE DIOXYGENASE"/>
    <property type="match status" value="1"/>
</dbReference>
<evidence type="ECO:0000256" key="5">
    <source>
        <dbReference type="RuleBase" id="RU364048"/>
    </source>
</evidence>
<name>A0ABN1GJI8_9CAUL</name>
<dbReference type="InterPro" id="IPR004294">
    <property type="entry name" value="Carotenoid_Oase"/>
</dbReference>
<keyword evidence="3 5" id="KW-0560">Oxidoreductase</keyword>
<comment type="caution">
    <text evidence="6">The sequence shown here is derived from an EMBL/GenBank/DDBJ whole genome shotgun (WGS) entry which is preliminary data.</text>
</comment>
<dbReference type="InterPro" id="IPR006311">
    <property type="entry name" value="TAT_signal"/>
</dbReference>
<protein>
    <recommendedName>
        <fullName evidence="5">Dioxygenase</fullName>
        <ecNumber evidence="5">1.13.11.-</ecNumber>
    </recommendedName>
</protein>
<reference evidence="6 7" key="1">
    <citation type="journal article" date="2019" name="Int. J. Syst. Evol. Microbiol.">
        <title>The Global Catalogue of Microorganisms (GCM) 10K type strain sequencing project: providing services to taxonomists for standard genome sequencing and annotation.</title>
        <authorList>
            <consortium name="The Broad Institute Genomics Platform"/>
            <consortium name="The Broad Institute Genome Sequencing Center for Infectious Disease"/>
            <person name="Wu L."/>
            <person name="Ma J."/>
        </authorList>
    </citation>
    <scope>NUCLEOTIDE SEQUENCE [LARGE SCALE GENOMIC DNA]</scope>
    <source>
        <strain evidence="6 7">JCM 12928</strain>
    </source>
</reference>